<evidence type="ECO:0000313" key="1">
    <source>
        <dbReference type="EMBL" id="EFA78736.1"/>
    </source>
</evidence>
<dbReference type="RefSeq" id="XP_020430860.1">
    <property type="nucleotide sequence ID" value="XM_020579021.1"/>
</dbReference>
<evidence type="ECO:0000313" key="2">
    <source>
        <dbReference type="Proteomes" id="UP000001396"/>
    </source>
</evidence>
<dbReference type="PANTHER" id="PTHR32134:SF169">
    <property type="entry name" value="FNIP REPEAT-CONTAINING PROTEIN-RELATED"/>
    <property type="match status" value="1"/>
</dbReference>
<evidence type="ECO:0008006" key="3">
    <source>
        <dbReference type="Google" id="ProtNLM"/>
    </source>
</evidence>
<dbReference type="EMBL" id="ADBJ01000037">
    <property type="protein sequence ID" value="EFA78736.1"/>
    <property type="molecule type" value="Genomic_DNA"/>
</dbReference>
<dbReference type="Pfam" id="PF05725">
    <property type="entry name" value="FNIP"/>
    <property type="match status" value="2"/>
</dbReference>
<proteinExistence type="predicted"/>
<name>D3BIW2_HETP5</name>
<organism evidence="1 2">
    <name type="scientific">Heterostelium pallidum (strain ATCC 26659 / Pp 5 / PN500)</name>
    <name type="common">Cellular slime mold</name>
    <name type="synonym">Polysphondylium pallidum</name>
    <dbReference type="NCBI Taxonomy" id="670386"/>
    <lineage>
        <taxon>Eukaryota</taxon>
        <taxon>Amoebozoa</taxon>
        <taxon>Evosea</taxon>
        <taxon>Eumycetozoa</taxon>
        <taxon>Dictyostelia</taxon>
        <taxon>Acytosteliales</taxon>
        <taxon>Acytosteliaceae</taxon>
        <taxon>Heterostelium</taxon>
    </lineage>
</organism>
<protein>
    <recommendedName>
        <fullName evidence="3">FNIP repeat-containing protein</fullName>
    </recommendedName>
</protein>
<reference evidence="1 2" key="1">
    <citation type="journal article" date="2011" name="Genome Res.">
        <title>Phylogeny-wide analysis of social amoeba genomes highlights ancient origins for complex intercellular communication.</title>
        <authorList>
            <person name="Heidel A.J."/>
            <person name="Lawal H.M."/>
            <person name="Felder M."/>
            <person name="Schilde C."/>
            <person name="Helps N.R."/>
            <person name="Tunggal B."/>
            <person name="Rivero F."/>
            <person name="John U."/>
            <person name="Schleicher M."/>
            <person name="Eichinger L."/>
            <person name="Platzer M."/>
            <person name="Noegel A.A."/>
            <person name="Schaap P."/>
            <person name="Gloeckner G."/>
        </authorList>
    </citation>
    <scope>NUCLEOTIDE SEQUENCE [LARGE SCALE GENOMIC DNA]</scope>
    <source>
        <strain evidence="2">ATCC 26659 / Pp 5 / PN500</strain>
    </source>
</reference>
<comment type="caution">
    <text evidence="1">The sequence shown here is derived from an EMBL/GenBank/DDBJ whole genome shotgun (WGS) entry which is preliminary data.</text>
</comment>
<dbReference type="Proteomes" id="UP000001396">
    <property type="component" value="Unassembled WGS sequence"/>
</dbReference>
<dbReference type="AlphaFoldDB" id="D3BIW2"/>
<dbReference type="PANTHER" id="PTHR32134">
    <property type="entry name" value="FNIP REPEAT-CONTAINING PROTEIN"/>
    <property type="match status" value="1"/>
</dbReference>
<accession>D3BIW2</accession>
<dbReference type="SUPFAM" id="SSF52058">
    <property type="entry name" value="L domain-like"/>
    <property type="match status" value="1"/>
</dbReference>
<dbReference type="InParanoid" id="D3BIW2"/>
<dbReference type="GeneID" id="31363677"/>
<gene>
    <name evidence="1" type="ORF">PPL_08197</name>
</gene>
<dbReference type="InterPro" id="IPR051251">
    <property type="entry name" value="STK_FNIP-Repeat"/>
</dbReference>
<keyword evidence="2" id="KW-1185">Reference proteome</keyword>
<sequence length="527" mass="60847">MIANKNYKNNNNSKNNSKIYSFSHLLLAEITNRFENILDKICFSLVCRKWFFERDKYLVLHYNSNKLNNFNFNTFKNQLKYEDPKIVIKGNNNFIIICFVNITNILTLNLKKQTERDGIYKVPITAKELVVYGYEILDNGFFEKLDSLSITSISIINVELKMSAMARSLSIMYASQESDFPKIPDKIHTLRFRKISNRSKKKPTEFPASLRHLEFHTLDVTLPIRLPHSLEVFICYSDDHKPFNFDTTLTPFAPRLHTVFIASDHLDYFCMMTSITTMDIRWLHTPVKRLVSSDLPPSLTNLSISVTNPFVTGYETGLLINNGVLPKSLQHLTLEMNISIESPDVISQLTMLESLKIEMSPQFKIKLPQSLRKLKLPQNFDNAIDVQYILPDNLESLEFGSNFDQKLSKGDLPANLKELILNRAYSAKISVGSLPKYLETLDLCEYDKPIEKKAFPASLRELRHNLTYYASKLKKLPESITSLILDKRLHFRRYTAKCFMVYCENGEAIKGGFTDISLLEKQIILIN</sequence>
<dbReference type="InterPro" id="IPR008615">
    <property type="entry name" value="FNIP"/>
</dbReference>